<reference evidence="10" key="1">
    <citation type="submission" date="2016-03" db="EMBL/GenBank/DDBJ databases">
        <title>Draft genome sequence of Rosellinia necatrix.</title>
        <authorList>
            <person name="Kanematsu S."/>
        </authorList>
    </citation>
    <scope>NUCLEOTIDE SEQUENCE [LARGE SCALE GENOMIC DNA]</scope>
    <source>
        <strain evidence="10">W97</strain>
    </source>
</reference>
<evidence type="ECO:0000256" key="6">
    <source>
        <dbReference type="ARBA" id="ARBA00048233"/>
    </source>
</evidence>
<feature type="domain" description="Tyrosinase copper-binding" evidence="8">
    <location>
        <begin position="88"/>
        <end position="105"/>
    </location>
</feature>
<dbReference type="OMA" id="ANCQTHL"/>
<evidence type="ECO:0000256" key="7">
    <source>
        <dbReference type="ARBA" id="ARBA00048881"/>
    </source>
</evidence>
<evidence type="ECO:0000259" key="9">
    <source>
        <dbReference type="PROSITE" id="PS00498"/>
    </source>
</evidence>
<keyword evidence="11" id="KW-1185">Reference proteome</keyword>
<dbReference type="SUPFAM" id="SSF48056">
    <property type="entry name" value="Di-copper centre-containing domain"/>
    <property type="match status" value="1"/>
</dbReference>
<dbReference type="InterPro" id="IPR002227">
    <property type="entry name" value="Tyrosinase_Cu-bd"/>
</dbReference>
<comment type="catalytic activity">
    <reaction evidence="6">
        <text>2 L-dopa + O2 = 2 L-dopaquinone + 2 H2O</text>
        <dbReference type="Rhea" id="RHEA:34287"/>
        <dbReference type="ChEBI" id="CHEBI:15377"/>
        <dbReference type="ChEBI" id="CHEBI:15379"/>
        <dbReference type="ChEBI" id="CHEBI:57504"/>
        <dbReference type="ChEBI" id="CHEBI:57924"/>
        <dbReference type="EC" id="1.14.18.1"/>
    </reaction>
</comment>
<dbReference type="Gene3D" id="1.10.1280.10">
    <property type="entry name" value="Di-copper center containing domain from catechol oxidase"/>
    <property type="match status" value="1"/>
</dbReference>
<dbReference type="PANTHER" id="PTHR11474:SF76">
    <property type="entry name" value="SHKT DOMAIN-CONTAINING PROTEIN"/>
    <property type="match status" value="1"/>
</dbReference>
<name>A0A1W2TX07_ROSNE</name>
<dbReference type="Proteomes" id="UP000054516">
    <property type="component" value="Unassembled WGS sequence"/>
</dbReference>
<dbReference type="Pfam" id="PF00264">
    <property type="entry name" value="Tyrosinase"/>
    <property type="match status" value="1"/>
</dbReference>
<evidence type="ECO:0000256" key="1">
    <source>
        <dbReference type="ARBA" id="ARBA00009928"/>
    </source>
</evidence>
<keyword evidence="5" id="KW-0470">Melanin biosynthesis</keyword>
<dbReference type="PROSITE" id="PS00497">
    <property type="entry name" value="TYROSINASE_1"/>
    <property type="match status" value="1"/>
</dbReference>
<dbReference type="InterPro" id="IPR050316">
    <property type="entry name" value="Tyrosinase/Hemocyanin"/>
</dbReference>
<keyword evidence="3" id="KW-0479">Metal-binding</keyword>
<dbReference type="PRINTS" id="PR00092">
    <property type="entry name" value="TYROSINASE"/>
</dbReference>
<evidence type="ECO:0000256" key="5">
    <source>
        <dbReference type="ARBA" id="ARBA00023101"/>
    </source>
</evidence>
<dbReference type="STRING" id="77044.A0A1W2TX07"/>
<dbReference type="OrthoDB" id="6132182at2759"/>
<comment type="catalytic activity">
    <reaction evidence="7">
        <text>L-tyrosine + O2 = L-dopaquinone + H2O</text>
        <dbReference type="Rhea" id="RHEA:18117"/>
        <dbReference type="ChEBI" id="CHEBI:15377"/>
        <dbReference type="ChEBI" id="CHEBI:15379"/>
        <dbReference type="ChEBI" id="CHEBI:57924"/>
        <dbReference type="ChEBI" id="CHEBI:58315"/>
        <dbReference type="EC" id="1.14.18.1"/>
    </reaction>
</comment>
<dbReference type="AlphaFoldDB" id="A0A1W2TX07"/>
<dbReference type="EC" id="1.14.18.1" evidence="2"/>
<evidence type="ECO:0000256" key="4">
    <source>
        <dbReference type="ARBA" id="ARBA00023008"/>
    </source>
</evidence>
<dbReference type="GO" id="GO:0046872">
    <property type="term" value="F:metal ion binding"/>
    <property type="evidence" value="ECO:0007669"/>
    <property type="project" value="UniProtKB-KW"/>
</dbReference>
<dbReference type="GO" id="GO:0042438">
    <property type="term" value="P:melanin biosynthetic process"/>
    <property type="evidence" value="ECO:0007669"/>
    <property type="project" value="UniProtKB-KW"/>
</dbReference>
<dbReference type="EMBL" id="DF977504">
    <property type="protein sequence ID" value="GAP93229.1"/>
    <property type="molecule type" value="Genomic_DNA"/>
</dbReference>
<protein>
    <recommendedName>
        <fullName evidence="2">tyrosinase</fullName>
        <ecNumber evidence="2">1.14.18.1</ecNumber>
    </recommendedName>
</protein>
<evidence type="ECO:0000313" key="11">
    <source>
        <dbReference type="Proteomes" id="UP000054516"/>
    </source>
</evidence>
<dbReference type="GO" id="GO:0004503">
    <property type="term" value="F:tyrosinase activity"/>
    <property type="evidence" value="ECO:0007669"/>
    <property type="project" value="UniProtKB-EC"/>
</dbReference>
<accession>A0A1W2TX07</accession>
<organism evidence="10">
    <name type="scientific">Rosellinia necatrix</name>
    <name type="common">White root-rot fungus</name>
    <dbReference type="NCBI Taxonomy" id="77044"/>
    <lineage>
        <taxon>Eukaryota</taxon>
        <taxon>Fungi</taxon>
        <taxon>Dikarya</taxon>
        <taxon>Ascomycota</taxon>
        <taxon>Pezizomycotina</taxon>
        <taxon>Sordariomycetes</taxon>
        <taxon>Xylariomycetidae</taxon>
        <taxon>Xylariales</taxon>
        <taxon>Xylariaceae</taxon>
        <taxon>Rosellinia</taxon>
    </lineage>
</organism>
<dbReference type="PANTHER" id="PTHR11474">
    <property type="entry name" value="TYROSINASE FAMILY MEMBER"/>
    <property type="match status" value="1"/>
</dbReference>
<dbReference type="InterPro" id="IPR008922">
    <property type="entry name" value="Di-copper_centre_dom_sf"/>
</dbReference>
<gene>
    <name evidence="10" type="ORF">SAMD00023353_5900470</name>
</gene>
<evidence type="ECO:0000313" key="10">
    <source>
        <dbReference type="EMBL" id="GAP93229.1"/>
    </source>
</evidence>
<evidence type="ECO:0000259" key="8">
    <source>
        <dbReference type="PROSITE" id="PS00497"/>
    </source>
</evidence>
<proteinExistence type="inferred from homology"/>
<dbReference type="PROSITE" id="PS00498">
    <property type="entry name" value="TYROSINASE_2"/>
    <property type="match status" value="1"/>
</dbReference>
<feature type="domain" description="Tyrosinase copper-binding" evidence="9">
    <location>
        <begin position="340"/>
        <end position="351"/>
    </location>
</feature>
<comment type="similarity">
    <text evidence="1">Belongs to the tyrosinase family.</text>
</comment>
<evidence type="ECO:0000256" key="3">
    <source>
        <dbReference type="ARBA" id="ARBA00022723"/>
    </source>
</evidence>
<sequence>MGRGSEDPVLLRHDILTLQDAYDTPDPQDEVMRQNKLAMQKLLWAFRLLQQADPKNWNSFFRIAGFHGMPFRGAGWGNPNWWGGYCNHGNVLFPTWHRAYVVRLENALRIVSGYKDIALPYWNQTSKEGLENGIPSIFLRPQVVIPSSVTGAKEETIENPLRSYKFQQGIQDNLNPIPDADYSRPKGYGTKRYPFSGLVSGENGPATAQHNWLFSQMDTDKFLNDNVKDWLTREYIINSDGQKIEANTSSKYTQCLDAPTYTVFSNSTSAAQYNEDKLINTPDNFADTQDVPNLPVVPLESPHNDIHAAVGGFTIPGQENFSPVVGANGDMGENDTAGFDPIFYFHHCFVDKVFWDWQKKWDKRTKLEIDVGYPGTNSVDSQGPTPGVSGNTWLTMESPLAPFTKDDSENGNPLTSNDVCDIVGQLRYKYYDNDDNASSGKGVIGEIASGEKALQLLGLKSSKDGGSSSVPVAHVSGINRAAIPGSFIIVAWATLGDKERVVGTESVLSRWMVSGCANCQSHLSVKAILPLPHLTEKELATVRVGLHGRTTRINDLNSDSKTRGGWRLRKIKMPNVEFPL</sequence>
<evidence type="ECO:0000256" key="2">
    <source>
        <dbReference type="ARBA" id="ARBA00011906"/>
    </source>
</evidence>
<keyword evidence="4" id="KW-0186">Copper</keyword>